<name>A0ABU3WS45_9NOCA</name>
<dbReference type="EMBL" id="WBMO01000001">
    <property type="protein sequence ID" value="MDV2476788.1"/>
    <property type="molecule type" value="Genomic_DNA"/>
</dbReference>
<dbReference type="InterPro" id="IPR010982">
    <property type="entry name" value="Lambda_DNA-bd_dom_sf"/>
</dbReference>
<evidence type="ECO:0000259" key="2">
    <source>
        <dbReference type="PROSITE" id="PS50943"/>
    </source>
</evidence>
<gene>
    <name evidence="3" type="ORF">F8M49_18330</name>
</gene>
<dbReference type="Pfam" id="PF01381">
    <property type="entry name" value="HTH_3"/>
    <property type="match status" value="1"/>
</dbReference>
<dbReference type="Gene3D" id="2.60.120.10">
    <property type="entry name" value="Jelly Rolls"/>
    <property type="match status" value="1"/>
</dbReference>
<organism evidence="3 4">
    <name type="scientific">Rhodococcus zopfii</name>
    <dbReference type="NCBI Taxonomy" id="43772"/>
    <lineage>
        <taxon>Bacteria</taxon>
        <taxon>Bacillati</taxon>
        <taxon>Actinomycetota</taxon>
        <taxon>Actinomycetes</taxon>
        <taxon>Mycobacteriales</taxon>
        <taxon>Nocardiaceae</taxon>
        <taxon>Rhodococcus</taxon>
    </lineage>
</organism>
<protein>
    <submittedName>
        <fullName evidence="3">Helix-turn-helix domain-containing protein</fullName>
    </submittedName>
</protein>
<dbReference type="Pfam" id="PF07883">
    <property type="entry name" value="Cupin_2"/>
    <property type="match status" value="1"/>
</dbReference>
<accession>A0ABU3WS45</accession>
<dbReference type="CDD" id="cd00093">
    <property type="entry name" value="HTH_XRE"/>
    <property type="match status" value="1"/>
</dbReference>
<keyword evidence="4" id="KW-1185">Reference proteome</keyword>
<dbReference type="SUPFAM" id="SSF47413">
    <property type="entry name" value="lambda repressor-like DNA-binding domains"/>
    <property type="match status" value="1"/>
</dbReference>
<dbReference type="Proteomes" id="UP001275440">
    <property type="component" value="Unassembled WGS sequence"/>
</dbReference>
<evidence type="ECO:0000313" key="3">
    <source>
        <dbReference type="EMBL" id="MDV2476788.1"/>
    </source>
</evidence>
<dbReference type="RefSeq" id="WP_072815378.1">
    <property type="nucleotide sequence ID" value="NZ_JAHWLX010000012.1"/>
</dbReference>
<dbReference type="SUPFAM" id="SSF51182">
    <property type="entry name" value="RmlC-like cupins"/>
    <property type="match status" value="1"/>
</dbReference>
<keyword evidence="1" id="KW-0238">DNA-binding</keyword>
<dbReference type="PANTHER" id="PTHR46797:SF1">
    <property type="entry name" value="METHYLPHOSPHONATE SYNTHASE"/>
    <property type="match status" value="1"/>
</dbReference>
<proteinExistence type="predicted"/>
<reference evidence="3 4" key="1">
    <citation type="submission" date="2019-10" db="EMBL/GenBank/DDBJ databases">
        <title>Draft Genome Assembly of Rhodococcus zopfii DSM44189.</title>
        <authorList>
            <person name="Sutton J.M."/>
            <person name="Akob D.M."/>
            <person name="Bushman T.J."/>
        </authorList>
    </citation>
    <scope>NUCLEOTIDE SEQUENCE [LARGE SCALE GENOMIC DNA]</scope>
    <source>
        <strain evidence="3 4">DSM 44189</strain>
    </source>
</reference>
<dbReference type="InterPro" id="IPR014710">
    <property type="entry name" value="RmlC-like_jellyroll"/>
</dbReference>
<sequence>MTQLVRTLRKERGLTLEMLAVDTGLTKSYLSKIERGQSNPSIAAAMKVAKALGVDVGQLFADDASGTRMTVDRAGSRAATERYQAIAPAMLGKRMSPFLVRPGTEFAADPHPAHEGQELVFVISGSIELDHAGNLVSLDTGDCAYFDASMGHKIRSTAGDDSQVLVVAFNET</sequence>
<feature type="domain" description="HTH cro/C1-type" evidence="2">
    <location>
        <begin position="5"/>
        <end position="59"/>
    </location>
</feature>
<evidence type="ECO:0000313" key="4">
    <source>
        <dbReference type="Proteomes" id="UP001275440"/>
    </source>
</evidence>
<dbReference type="InterPro" id="IPR013096">
    <property type="entry name" value="Cupin_2"/>
</dbReference>
<dbReference type="PROSITE" id="PS50943">
    <property type="entry name" value="HTH_CROC1"/>
    <property type="match status" value="1"/>
</dbReference>
<dbReference type="PANTHER" id="PTHR46797">
    <property type="entry name" value="HTH-TYPE TRANSCRIPTIONAL REGULATOR"/>
    <property type="match status" value="1"/>
</dbReference>
<dbReference type="Gene3D" id="1.10.260.40">
    <property type="entry name" value="lambda repressor-like DNA-binding domains"/>
    <property type="match status" value="1"/>
</dbReference>
<evidence type="ECO:0000256" key="1">
    <source>
        <dbReference type="ARBA" id="ARBA00023125"/>
    </source>
</evidence>
<dbReference type="CDD" id="cd02209">
    <property type="entry name" value="cupin_XRE_C"/>
    <property type="match status" value="1"/>
</dbReference>
<dbReference type="InterPro" id="IPR050807">
    <property type="entry name" value="TransReg_Diox_bact_type"/>
</dbReference>
<dbReference type="InterPro" id="IPR011051">
    <property type="entry name" value="RmlC_Cupin_sf"/>
</dbReference>
<dbReference type="InterPro" id="IPR001387">
    <property type="entry name" value="Cro/C1-type_HTH"/>
</dbReference>
<comment type="caution">
    <text evidence="3">The sequence shown here is derived from an EMBL/GenBank/DDBJ whole genome shotgun (WGS) entry which is preliminary data.</text>
</comment>
<dbReference type="SMART" id="SM00530">
    <property type="entry name" value="HTH_XRE"/>
    <property type="match status" value="1"/>
</dbReference>